<keyword evidence="3 5" id="KW-0378">Hydrolase</keyword>
<evidence type="ECO:0000256" key="5">
    <source>
        <dbReference type="PROSITE-ProRule" id="PRU01240"/>
    </source>
</evidence>
<dbReference type="PANTHER" id="PTHR43806:SF11">
    <property type="entry name" value="CEREVISIN-RELATED"/>
    <property type="match status" value="1"/>
</dbReference>
<reference evidence="9 10" key="1">
    <citation type="submission" date="2020-03" db="EMBL/GenBank/DDBJ databases">
        <title>Two novel Motilibacter sp.</title>
        <authorList>
            <person name="Liu S."/>
        </authorList>
    </citation>
    <scope>NUCLEOTIDE SEQUENCE [LARGE SCALE GENOMIC DNA]</scope>
    <source>
        <strain evidence="9 10">E257</strain>
    </source>
</reference>
<feature type="active site" description="Charge relay system" evidence="5">
    <location>
        <position position="172"/>
    </location>
</feature>
<dbReference type="InterPro" id="IPR000209">
    <property type="entry name" value="Peptidase_S8/S53_dom"/>
</dbReference>
<feature type="domain" description="Peptidase S8/S53" evidence="8">
    <location>
        <begin position="164"/>
        <end position="468"/>
    </location>
</feature>
<dbReference type="Pfam" id="PF00082">
    <property type="entry name" value="Peptidase_S8"/>
    <property type="match status" value="1"/>
</dbReference>
<dbReference type="PROSITE" id="PS51318">
    <property type="entry name" value="TAT"/>
    <property type="match status" value="1"/>
</dbReference>
<dbReference type="InterPro" id="IPR036852">
    <property type="entry name" value="Peptidase_S8/S53_dom_sf"/>
</dbReference>
<feature type="signal peptide" evidence="7">
    <location>
        <begin position="1"/>
        <end position="34"/>
    </location>
</feature>
<dbReference type="InterPro" id="IPR023828">
    <property type="entry name" value="Peptidase_S8_Ser-AS"/>
</dbReference>
<dbReference type="Gene3D" id="3.40.50.200">
    <property type="entry name" value="Peptidase S8/S53 domain"/>
    <property type="match status" value="1"/>
</dbReference>
<comment type="caution">
    <text evidence="9">The sequence shown here is derived from an EMBL/GenBank/DDBJ whole genome shotgun (WGS) entry which is preliminary data.</text>
</comment>
<proteinExistence type="inferred from homology"/>
<organism evidence="9 10">
    <name type="scientific">Motilibacter deserti</name>
    <dbReference type="NCBI Taxonomy" id="2714956"/>
    <lineage>
        <taxon>Bacteria</taxon>
        <taxon>Bacillati</taxon>
        <taxon>Actinomycetota</taxon>
        <taxon>Actinomycetes</taxon>
        <taxon>Motilibacterales</taxon>
        <taxon>Motilibacteraceae</taxon>
        <taxon>Motilibacter</taxon>
    </lineage>
</organism>
<dbReference type="InterPro" id="IPR006311">
    <property type="entry name" value="TAT_signal"/>
</dbReference>
<dbReference type="Proteomes" id="UP000800981">
    <property type="component" value="Unassembled WGS sequence"/>
</dbReference>
<feature type="chain" id="PRO_5046756929" evidence="7">
    <location>
        <begin position="35"/>
        <end position="477"/>
    </location>
</feature>
<dbReference type="InterPro" id="IPR023827">
    <property type="entry name" value="Peptidase_S8_Asp-AS"/>
</dbReference>
<evidence type="ECO:0000256" key="2">
    <source>
        <dbReference type="ARBA" id="ARBA00022670"/>
    </source>
</evidence>
<feature type="active site" description="Charge relay system" evidence="5">
    <location>
        <position position="407"/>
    </location>
</feature>
<evidence type="ECO:0000256" key="6">
    <source>
        <dbReference type="RuleBase" id="RU003355"/>
    </source>
</evidence>
<dbReference type="InterPro" id="IPR022398">
    <property type="entry name" value="Peptidase_S8_His-AS"/>
</dbReference>
<comment type="similarity">
    <text evidence="1 5 6">Belongs to the peptidase S8 family.</text>
</comment>
<evidence type="ECO:0000256" key="3">
    <source>
        <dbReference type="ARBA" id="ARBA00022801"/>
    </source>
</evidence>
<protein>
    <submittedName>
        <fullName evidence="9">S8 family serine peptidase</fullName>
    </submittedName>
</protein>
<dbReference type="SUPFAM" id="SSF52743">
    <property type="entry name" value="Subtilisin-like"/>
    <property type="match status" value="1"/>
</dbReference>
<dbReference type="PROSITE" id="PS00137">
    <property type="entry name" value="SUBTILASE_HIS"/>
    <property type="match status" value="1"/>
</dbReference>
<dbReference type="PRINTS" id="PR00723">
    <property type="entry name" value="SUBTILISIN"/>
</dbReference>
<gene>
    <name evidence="9" type="ORF">G9H71_05120</name>
</gene>
<name>A0ABX0GU24_9ACTN</name>
<dbReference type="PROSITE" id="PS00138">
    <property type="entry name" value="SUBTILASE_SER"/>
    <property type="match status" value="1"/>
</dbReference>
<dbReference type="PANTHER" id="PTHR43806">
    <property type="entry name" value="PEPTIDASE S8"/>
    <property type="match status" value="1"/>
</dbReference>
<keyword evidence="7" id="KW-0732">Signal</keyword>
<dbReference type="EMBL" id="JAANNP010000002">
    <property type="protein sequence ID" value="NHC13160.1"/>
    <property type="molecule type" value="Genomic_DNA"/>
</dbReference>
<dbReference type="RefSeq" id="WP_166279165.1">
    <property type="nucleotide sequence ID" value="NZ_JAANNP010000002.1"/>
</dbReference>
<evidence type="ECO:0000256" key="4">
    <source>
        <dbReference type="ARBA" id="ARBA00022825"/>
    </source>
</evidence>
<accession>A0ABX0GU24</accession>
<dbReference type="PROSITE" id="PS00136">
    <property type="entry name" value="SUBTILASE_ASP"/>
    <property type="match status" value="1"/>
</dbReference>
<evidence type="ECO:0000313" key="9">
    <source>
        <dbReference type="EMBL" id="NHC13160.1"/>
    </source>
</evidence>
<sequence>MIHSPRRSSRFVTLAVGVALAAGGASLPSATASAAEDGPLLSYIVNTKPNSSHTRDAAEAVAENGGIVVETYRKIGVIIARSSDPDFARNLRARGTKGDIWSVGQARTAGIEASNGDASVARAAGGKAATARAAALTPDPMESRQWDLPLIKATQAQEINPGSKRVVVGILDDGIDDTHQDLASQVDDSLSTNCLTGKPDSSSGSWRPASPTADYHGTHVAGTVAAARNGVGVVGVAPGVTLAAVKVVNPDGFIYPEAAICGFMWAAEHKFDVTNNSYYVDPWLFWCRNDLDQAAVQDAVLKAIAYATKQDVFNVAAAGNENYNLADKKTDTASPDDTTPVTRPVNNDCLSLPTEAPGVVQVASVTQAKAKSSFSNYGYGKIDVAAPGSSILSTFPGNRYGTISGTSMASPHVAGVAALLKSTHPKADPAQLLQLLRAQADPLPCPTTGAAVAQCTGTTAYNSLFGYGLVDALDAVS</sequence>
<evidence type="ECO:0000256" key="7">
    <source>
        <dbReference type="SAM" id="SignalP"/>
    </source>
</evidence>
<dbReference type="InterPro" id="IPR050131">
    <property type="entry name" value="Peptidase_S8_subtilisin-like"/>
</dbReference>
<keyword evidence="10" id="KW-1185">Reference proteome</keyword>
<evidence type="ECO:0000313" key="10">
    <source>
        <dbReference type="Proteomes" id="UP000800981"/>
    </source>
</evidence>
<evidence type="ECO:0000256" key="1">
    <source>
        <dbReference type="ARBA" id="ARBA00011073"/>
    </source>
</evidence>
<keyword evidence="2 5" id="KW-0645">Protease</keyword>
<dbReference type="InterPro" id="IPR015500">
    <property type="entry name" value="Peptidase_S8_subtilisin-rel"/>
</dbReference>
<keyword evidence="4 5" id="KW-0720">Serine protease</keyword>
<evidence type="ECO:0000259" key="8">
    <source>
        <dbReference type="Pfam" id="PF00082"/>
    </source>
</evidence>
<feature type="active site" description="Charge relay system" evidence="5">
    <location>
        <position position="216"/>
    </location>
</feature>
<dbReference type="PROSITE" id="PS51892">
    <property type="entry name" value="SUBTILASE"/>
    <property type="match status" value="1"/>
</dbReference>